<dbReference type="CDD" id="cd16352">
    <property type="entry name" value="CheD"/>
    <property type="match status" value="1"/>
</dbReference>
<dbReference type="Pfam" id="PF03975">
    <property type="entry name" value="CheD"/>
    <property type="match status" value="1"/>
</dbReference>
<sequence>MLALAALKLSHGTTPTMPVSNVLLPPALIGFEHIKRGWDARTRKSTAHLLPGQFYVTRHDEAIYTTLGSCVAACIRDRETGVGGMNHFMLPFTPEMAEQREWGSPAAMYGNYAMEHLINEIMKNGGARRNLEAKVFGGGRILANMTDVGARNVAFVHDYLAAEGFRVIAEDVGSVYPRIVIYHPANGDVLVKRVRSLHNQVIVEQETKYLNTIGKPAQAEVDFF</sequence>
<gene>
    <name evidence="2" type="primary">cheD1_3</name>
    <name evidence="1" type="synonym">cheD</name>
    <name evidence="2" type="ORF">MoryE10_31760</name>
</gene>
<dbReference type="KEGG" id="moz:MoryE10_31760"/>
<dbReference type="PANTHER" id="PTHR35147:SF2">
    <property type="entry name" value="CHEMORECEPTOR GLUTAMINE DEAMIDASE CHED-RELATED"/>
    <property type="match status" value="1"/>
</dbReference>
<keyword evidence="1" id="KW-0378">Hydrolase</keyword>
<reference evidence="2" key="1">
    <citation type="submission" date="2019-06" db="EMBL/GenBank/DDBJ databases">
        <title>Complete genome sequence of Methylogaea oryzae strain JCM16910.</title>
        <authorList>
            <person name="Asakawa S."/>
        </authorList>
    </citation>
    <scope>NUCLEOTIDE SEQUENCE</scope>
    <source>
        <strain evidence="2">E10</strain>
    </source>
</reference>
<dbReference type="NCBIfam" id="NF010013">
    <property type="entry name" value="PRK13487.1"/>
    <property type="match status" value="1"/>
</dbReference>
<keyword evidence="3" id="KW-1185">Reference proteome</keyword>
<comment type="similarity">
    <text evidence="1">Belongs to the CheD family.</text>
</comment>
<organism evidence="2 3">
    <name type="scientific">Methylogaea oryzae</name>
    <dbReference type="NCBI Taxonomy" id="1295382"/>
    <lineage>
        <taxon>Bacteria</taxon>
        <taxon>Pseudomonadati</taxon>
        <taxon>Pseudomonadota</taxon>
        <taxon>Gammaproteobacteria</taxon>
        <taxon>Methylococcales</taxon>
        <taxon>Methylococcaceae</taxon>
        <taxon>Methylogaea</taxon>
    </lineage>
</organism>
<dbReference type="GO" id="GO:0006935">
    <property type="term" value="P:chemotaxis"/>
    <property type="evidence" value="ECO:0007669"/>
    <property type="project" value="UniProtKB-UniRule"/>
</dbReference>
<dbReference type="GO" id="GO:0050568">
    <property type="term" value="F:protein-glutamine glutaminase activity"/>
    <property type="evidence" value="ECO:0007669"/>
    <property type="project" value="UniProtKB-UniRule"/>
</dbReference>
<comment type="function">
    <text evidence="1">Probably deamidates glutamine residues to glutamate on methyl-accepting chemotaxis receptors (MCPs), playing an important role in chemotaxis.</text>
</comment>
<name>A0A8D5ANY8_9GAMM</name>
<dbReference type="AlphaFoldDB" id="A0A8D5ANY8"/>
<accession>A0A8D5ANY8</accession>
<dbReference type="PANTHER" id="PTHR35147">
    <property type="entry name" value="CHEMORECEPTOR GLUTAMINE DEAMIDASE CHED-RELATED"/>
    <property type="match status" value="1"/>
</dbReference>
<evidence type="ECO:0000256" key="1">
    <source>
        <dbReference type="HAMAP-Rule" id="MF_01440"/>
    </source>
</evidence>
<comment type="catalytic activity">
    <reaction evidence="1">
        <text>L-glutaminyl-[protein] + H2O = L-glutamyl-[protein] + NH4(+)</text>
        <dbReference type="Rhea" id="RHEA:16441"/>
        <dbReference type="Rhea" id="RHEA-COMP:10207"/>
        <dbReference type="Rhea" id="RHEA-COMP:10208"/>
        <dbReference type="ChEBI" id="CHEBI:15377"/>
        <dbReference type="ChEBI" id="CHEBI:28938"/>
        <dbReference type="ChEBI" id="CHEBI:29973"/>
        <dbReference type="ChEBI" id="CHEBI:30011"/>
        <dbReference type="EC" id="3.5.1.44"/>
    </reaction>
</comment>
<dbReference type="Proteomes" id="UP000824988">
    <property type="component" value="Chromosome"/>
</dbReference>
<evidence type="ECO:0000313" key="2">
    <source>
        <dbReference type="EMBL" id="BBL72570.1"/>
    </source>
</evidence>
<evidence type="ECO:0000313" key="3">
    <source>
        <dbReference type="Proteomes" id="UP000824988"/>
    </source>
</evidence>
<keyword evidence="1" id="KW-0145">Chemotaxis</keyword>
<dbReference type="EC" id="3.5.1.44" evidence="1"/>
<proteinExistence type="inferred from homology"/>
<protein>
    <recommendedName>
        <fullName evidence="1">Probable chemoreceptor glutamine deamidase CheD</fullName>
        <ecNumber evidence="1">3.5.1.44</ecNumber>
    </recommendedName>
</protein>
<dbReference type="EMBL" id="AP019782">
    <property type="protein sequence ID" value="BBL72570.1"/>
    <property type="molecule type" value="Genomic_DNA"/>
</dbReference>
<dbReference type="InterPro" id="IPR005659">
    <property type="entry name" value="Chemorcpt_Glu_NH3ase_CheD"/>
</dbReference>
<dbReference type="HAMAP" id="MF_01440">
    <property type="entry name" value="CheD"/>
    <property type="match status" value="1"/>
</dbReference>